<gene>
    <name evidence="1" type="ORF">MENTE1834_LOCUS39759</name>
</gene>
<sequence length="162" mass="18250">MILSAFTMIFCLLVTRQKPPTPPSASSDCDKPEFSNGLFLLFNSRTFLIQTLTFGMAFALQWSIFFTTSKQLVVLGFDNNKVFLLNFIIKFNLNYKISSGDLLASSAFAGTLSTIFGGWIVDRTKKFNEFIKCSYIGIAITATSLNFVRNIRCRVGGFWKIF</sequence>
<reference evidence="1" key="1">
    <citation type="submission" date="2023-11" db="EMBL/GenBank/DDBJ databases">
        <authorList>
            <person name="Poullet M."/>
        </authorList>
    </citation>
    <scope>NUCLEOTIDE SEQUENCE</scope>
    <source>
        <strain evidence="1">E1834</strain>
    </source>
</reference>
<name>A0ACB1AKZ1_MELEN</name>
<evidence type="ECO:0000313" key="1">
    <source>
        <dbReference type="EMBL" id="CAK5091893.1"/>
    </source>
</evidence>
<dbReference type="Proteomes" id="UP001497535">
    <property type="component" value="Unassembled WGS sequence"/>
</dbReference>
<dbReference type="EMBL" id="CAVMJV010000090">
    <property type="protein sequence ID" value="CAK5091893.1"/>
    <property type="molecule type" value="Genomic_DNA"/>
</dbReference>
<keyword evidence="2" id="KW-1185">Reference proteome</keyword>
<comment type="caution">
    <text evidence="1">The sequence shown here is derived from an EMBL/GenBank/DDBJ whole genome shotgun (WGS) entry which is preliminary data.</text>
</comment>
<accession>A0ACB1AKZ1</accession>
<proteinExistence type="predicted"/>
<protein>
    <submittedName>
        <fullName evidence="1">Uncharacterized protein</fullName>
    </submittedName>
</protein>
<organism evidence="1 2">
    <name type="scientific">Meloidogyne enterolobii</name>
    <name type="common">Root-knot nematode worm</name>
    <name type="synonym">Meloidogyne mayaguensis</name>
    <dbReference type="NCBI Taxonomy" id="390850"/>
    <lineage>
        <taxon>Eukaryota</taxon>
        <taxon>Metazoa</taxon>
        <taxon>Ecdysozoa</taxon>
        <taxon>Nematoda</taxon>
        <taxon>Chromadorea</taxon>
        <taxon>Rhabditida</taxon>
        <taxon>Tylenchina</taxon>
        <taxon>Tylenchomorpha</taxon>
        <taxon>Tylenchoidea</taxon>
        <taxon>Meloidogynidae</taxon>
        <taxon>Meloidogyninae</taxon>
        <taxon>Meloidogyne</taxon>
    </lineage>
</organism>
<evidence type="ECO:0000313" key="2">
    <source>
        <dbReference type="Proteomes" id="UP001497535"/>
    </source>
</evidence>